<accession>A0ABZ2MYJ8</accession>
<dbReference type="InterPro" id="IPR025072">
    <property type="entry name" value="Fur_reg_FbpA"/>
</dbReference>
<dbReference type="Pfam" id="PF13076">
    <property type="entry name" value="Fur_reg_FbpA"/>
    <property type="match status" value="1"/>
</dbReference>
<sequence length="66" mass="7756">MNTQATRLTQAVEQRKDFLKNELLKMGYFKTPDNKQLYELNLSELEQIHIIVKAQFGKELSKEENA</sequence>
<proteinExistence type="predicted"/>
<evidence type="ECO:0000313" key="1">
    <source>
        <dbReference type="EMBL" id="WXB90400.1"/>
    </source>
</evidence>
<reference evidence="1 2" key="1">
    <citation type="submission" date="2024-02" db="EMBL/GenBank/DDBJ databases">
        <title>Seven novel Bacillus-like species.</title>
        <authorList>
            <person name="Liu G."/>
        </authorList>
    </citation>
    <scope>NUCLEOTIDE SEQUENCE [LARGE SCALE GENOMIC DNA]</scope>
    <source>
        <strain evidence="1 2">FJAT-53654</strain>
    </source>
</reference>
<gene>
    <name evidence="1" type="ORF">WCV66_09460</name>
</gene>
<dbReference type="EMBL" id="CP147403">
    <property type="protein sequence ID" value="WXB90400.1"/>
    <property type="molecule type" value="Genomic_DNA"/>
</dbReference>
<evidence type="ECO:0000313" key="2">
    <source>
        <dbReference type="Proteomes" id="UP001368328"/>
    </source>
</evidence>
<dbReference type="Proteomes" id="UP001368328">
    <property type="component" value="Chromosome"/>
</dbReference>
<dbReference type="RefSeq" id="WP_338788781.1">
    <property type="nucleotide sequence ID" value="NZ_CP147403.1"/>
</dbReference>
<organism evidence="1 2">
    <name type="scientific">Metabacillus rhizosphaerae</name>
    <dbReference type="NCBI Taxonomy" id="3117747"/>
    <lineage>
        <taxon>Bacteria</taxon>
        <taxon>Bacillati</taxon>
        <taxon>Bacillota</taxon>
        <taxon>Bacilli</taxon>
        <taxon>Bacillales</taxon>
        <taxon>Bacillaceae</taxon>
        <taxon>Metabacillus</taxon>
    </lineage>
</organism>
<name>A0ABZ2MYJ8_9BACI</name>
<protein>
    <submittedName>
        <fullName evidence="1">Fur-regulated basic protein FbpA</fullName>
    </submittedName>
</protein>
<keyword evidence="2" id="KW-1185">Reference proteome</keyword>